<reference evidence="3 6" key="2">
    <citation type="submission" date="2019-12" db="EMBL/GenBank/DDBJ databases">
        <authorList>
            <person name="Zheng J."/>
        </authorList>
    </citation>
    <scope>NUCLEOTIDE SEQUENCE [LARGE SCALE GENOMIC DNA]</scope>
    <source>
        <strain evidence="3 6">DSM 27347</strain>
    </source>
</reference>
<protein>
    <submittedName>
        <fullName evidence="3">DUF1440 domain-containing protein</fullName>
    </submittedName>
</protein>
<evidence type="ECO:0000313" key="6">
    <source>
        <dbReference type="Proteomes" id="UP000436801"/>
    </source>
</evidence>
<evidence type="ECO:0000313" key="4">
    <source>
        <dbReference type="EMBL" id="SDF44975.1"/>
    </source>
</evidence>
<dbReference type="Proteomes" id="UP000436801">
    <property type="component" value="Unassembled WGS sequence"/>
</dbReference>
<evidence type="ECO:0000313" key="5">
    <source>
        <dbReference type="Proteomes" id="UP000323502"/>
    </source>
</evidence>
<proteinExistence type="predicted"/>
<dbReference type="EMBL" id="FNBI01000003">
    <property type="protein sequence ID" value="SDF44975.1"/>
    <property type="molecule type" value="Genomic_DNA"/>
</dbReference>
<feature type="chain" id="PRO_5036019159" evidence="2">
    <location>
        <begin position="20"/>
        <end position="153"/>
    </location>
</feature>
<dbReference type="Proteomes" id="UP000323502">
    <property type="component" value="Unassembled WGS sequence"/>
</dbReference>
<evidence type="ECO:0000313" key="3">
    <source>
        <dbReference type="EMBL" id="MWC43429.1"/>
    </source>
</evidence>
<organism evidence="4 5">
    <name type="scientific">Sphingomonas carotinifaciens</name>
    <dbReference type="NCBI Taxonomy" id="1166323"/>
    <lineage>
        <taxon>Bacteria</taxon>
        <taxon>Pseudomonadati</taxon>
        <taxon>Pseudomonadota</taxon>
        <taxon>Alphaproteobacteria</taxon>
        <taxon>Sphingomonadales</taxon>
        <taxon>Sphingomonadaceae</taxon>
        <taxon>Sphingomonas</taxon>
    </lineage>
</organism>
<feature type="signal peptide" evidence="2">
    <location>
        <begin position="1"/>
        <end position="19"/>
    </location>
</feature>
<gene>
    <name evidence="3" type="ORF">GQR91_07130</name>
    <name evidence="4" type="ORF">SAMN05216557_103396</name>
</gene>
<sequence length="153" mass="15334">MARLWQAMGIGLAGGLVAAAAMDAFQRGVSPLMGGGSNDDPATVKAADSASRLVTGDPVTQKRRETAGTLVHYATGAAIGVAYGALVAGDPRIARGFGVPFGMATMLAIDDVGVPAFGWGPAPQDTPAVTHAYSAASHAVFGVVLEGVRRGLS</sequence>
<dbReference type="OrthoDB" id="67403at2"/>
<evidence type="ECO:0000256" key="2">
    <source>
        <dbReference type="SAM" id="SignalP"/>
    </source>
</evidence>
<dbReference type="RefSeq" id="WP_149682278.1">
    <property type="nucleotide sequence ID" value="NZ_CP178397.1"/>
</dbReference>
<dbReference type="Pfam" id="PF07274">
    <property type="entry name" value="DUF1440"/>
    <property type="match status" value="1"/>
</dbReference>
<dbReference type="AlphaFoldDB" id="A0A1G7L6C3"/>
<keyword evidence="5" id="KW-1185">Reference proteome</keyword>
<feature type="region of interest" description="Disordered" evidence="1">
    <location>
        <begin position="36"/>
        <end position="58"/>
    </location>
</feature>
<dbReference type="EMBL" id="WSUT01000005">
    <property type="protein sequence ID" value="MWC43429.1"/>
    <property type="molecule type" value="Genomic_DNA"/>
</dbReference>
<keyword evidence="2" id="KW-0732">Signal</keyword>
<dbReference type="InterPro" id="IPR009898">
    <property type="entry name" value="DUF1440"/>
</dbReference>
<reference evidence="4 5" key="1">
    <citation type="submission" date="2016-10" db="EMBL/GenBank/DDBJ databases">
        <authorList>
            <person name="Varghese N."/>
            <person name="Submissions S."/>
        </authorList>
    </citation>
    <scope>NUCLEOTIDE SEQUENCE [LARGE SCALE GENOMIC DNA]</scope>
    <source>
        <strain evidence="4 5">S7-754</strain>
    </source>
</reference>
<name>A0A1G7L6C3_9SPHN</name>
<accession>A0A1G7L6C3</accession>
<evidence type="ECO:0000256" key="1">
    <source>
        <dbReference type="SAM" id="MobiDB-lite"/>
    </source>
</evidence>